<dbReference type="RefSeq" id="WP_125241475.1">
    <property type="nucleotide sequence ID" value="NZ_RSED01000001.1"/>
</dbReference>
<evidence type="ECO:0000313" key="3">
    <source>
        <dbReference type="Proteomes" id="UP000269265"/>
    </source>
</evidence>
<comment type="caution">
    <text evidence="2">The sequence shown here is derived from an EMBL/GenBank/DDBJ whole genome shotgun (WGS) entry which is preliminary data.</text>
</comment>
<dbReference type="EMBL" id="RSED01000001">
    <property type="protein sequence ID" value="RRS06332.1"/>
    <property type="molecule type" value="Genomic_DNA"/>
</dbReference>
<dbReference type="OrthoDB" id="5608857at2"/>
<proteinExistence type="predicted"/>
<keyword evidence="1" id="KW-0472">Membrane</keyword>
<name>A0A3R8S5Z5_9BURK</name>
<dbReference type="Proteomes" id="UP000269265">
    <property type="component" value="Unassembled WGS sequence"/>
</dbReference>
<reference evidence="2 3" key="1">
    <citation type="submission" date="2018-12" db="EMBL/GenBank/DDBJ databases">
        <title>The whole draft genome of Aquabacterium sp. SJQ9.</title>
        <authorList>
            <person name="Sun L."/>
            <person name="Gao X."/>
            <person name="Chen W."/>
            <person name="Huang K."/>
        </authorList>
    </citation>
    <scope>NUCLEOTIDE SEQUENCE [LARGE SCALE GENOMIC DNA]</scope>
    <source>
        <strain evidence="2 3">SJQ9</strain>
    </source>
</reference>
<accession>A0A3R8S5Z5</accession>
<evidence type="ECO:0000256" key="1">
    <source>
        <dbReference type="SAM" id="Phobius"/>
    </source>
</evidence>
<sequence>MARHMRRGEQGPGPARGFTYLALLWWVAISGVMLAALGSQWRLDATRQREVEMVFRGEQIQAALAAYQANTPAGQPALPTELAELLDDTRQGPPRRHLRRLWSDPITGQAWGTLRTEEGRIRGVFSASDRKPLTAPEGIASYREWLFDIPETPPPPPEAASAASSGG</sequence>
<protein>
    <submittedName>
        <fullName evidence="2">Type II secretion system protein</fullName>
    </submittedName>
</protein>
<gene>
    <name evidence="2" type="ORF">EIP75_01735</name>
</gene>
<evidence type="ECO:0000313" key="2">
    <source>
        <dbReference type="EMBL" id="RRS06332.1"/>
    </source>
</evidence>
<feature type="transmembrane region" description="Helical" evidence="1">
    <location>
        <begin position="20"/>
        <end position="39"/>
    </location>
</feature>
<keyword evidence="1" id="KW-1133">Transmembrane helix</keyword>
<organism evidence="2 3">
    <name type="scientific">Aquabacterium soli</name>
    <dbReference type="NCBI Taxonomy" id="2493092"/>
    <lineage>
        <taxon>Bacteria</taxon>
        <taxon>Pseudomonadati</taxon>
        <taxon>Pseudomonadota</taxon>
        <taxon>Betaproteobacteria</taxon>
        <taxon>Burkholderiales</taxon>
        <taxon>Aquabacterium</taxon>
    </lineage>
</organism>
<keyword evidence="3" id="KW-1185">Reference proteome</keyword>
<dbReference type="AlphaFoldDB" id="A0A3R8S5Z5"/>
<keyword evidence="1" id="KW-0812">Transmembrane</keyword>